<reference evidence="1 2" key="1">
    <citation type="journal article" date="2014" name="Nature">
        <title>An environmental bacterial taxon with a large and distinct metabolic repertoire.</title>
        <authorList>
            <person name="Wilson M.C."/>
            <person name="Mori T."/>
            <person name="Ruckert C."/>
            <person name="Uria A.R."/>
            <person name="Helf M.J."/>
            <person name="Takada K."/>
            <person name="Gernert C."/>
            <person name="Steffens U.A."/>
            <person name="Heycke N."/>
            <person name="Schmitt S."/>
            <person name="Rinke C."/>
            <person name="Helfrich E.J."/>
            <person name="Brachmann A.O."/>
            <person name="Gurgui C."/>
            <person name="Wakimoto T."/>
            <person name="Kracht M."/>
            <person name="Crusemann M."/>
            <person name="Hentschel U."/>
            <person name="Abe I."/>
            <person name="Matsunaga S."/>
            <person name="Kalinowski J."/>
            <person name="Takeyama H."/>
            <person name="Piel J."/>
        </authorList>
    </citation>
    <scope>NUCLEOTIDE SEQUENCE [LARGE SCALE GENOMIC DNA]</scope>
    <source>
        <strain evidence="2">TSY1</strain>
        <plasmid evidence="1">pTSY</plasmid>
    </source>
</reference>
<dbReference type="EMBL" id="AZHW01000009">
    <property type="protein sequence ID" value="ETX03741.1"/>
    <property type="molecule type" value="Genomic_DNA"/>
</dbReference>
<dbReference type="Proteomes" id="UP000019141">
    <property type="component" value="Unassembled WGS sequence"/>
</dbReference>
<keyword evidence="2" id="KW-1185">Reference proteome</keyword>
<dbReference type="AlphaFoldDB" id="W4M1A4"/>
<dbReference type="PANTHER" id="PTHR34849">
    <property type="entry name" value="SSL5025 PROTEIN"/>
    <property type="match status" value="1"/>
</dbReference>
<evidence type="ECO:0008006" key="3">
    <source>
        <dbReference type="Google" id="ProtNLM"/>
    </source>
</evidence>
<sequence length="84" mass="9479">MSTDKTKAKSWVQTSAGVCGGEPCIRNTRHTVSGLVEWKKLGLSDDRILEHHPDLTLADLEVAWAYYASHREDIERALQDLEDI</sequence>
<dbReference type="InterPro" id="IPR009057">
    <property type="entry name" value="Homeodomain-like_sf"/>
</dbReference>
<dbReference type="PANTHER" id="PTHR34849:SF4">
    <property type="entry name" value="SLR1209 PROTEIN"/>
    <property type="match status" value="1"/>
</dbReference>
<name>W4M1A4_ENTF1</name>
<keyword evidence="1" id="KW-0614">Plasmid</keyword>
<dbReference type="InterPro" id="IPR036388">
    <property type="entry name" value="WH-like_DNA-bd_sf"/>
</dbReference>
<comment type="caution">
    <text evidence="1">The sequence shown here is derived from an EMBL/GenBank/DDBJ whole genome shotgun (WGS) entry which is preliminary data.</text>
</comment>
<gene>
    <name evidence="1" type="ORF">ETSY1_46275</name>
</gene>
<evidence type="ECO:0000313" key="1">
    <source>
        <dbReference type="EMBL" id="ETX03741.1"/>
    </source>
</evidence>
<dbReference type="SUPFAM" id="SSF46689">
    <property type="entry name" value="Homeodomain-like"/>
    <property type="match status" value="1"/>
</dbReference>
<dbReference type="HOGENOM" id="CLU_2521429_0_0_7"/>
<organism evidence="1 2">
    <name type="scientific">Entotheonella factor</name>
    <dbReference type="NCBI Taxonomy" id="1429438"/>
    <lineage>
        <taxon>Bacteria</taxon>
        <taxon>Pseudomonadati</taxon>
        <taxon>Nitrospinota/Tectimicrobiota group</taxon>
        <taxon>Candidatus Tectimicrobiota</taxon>
        <taxon>Candidatus Entotheonellia</taxon>
        <taxon>Candidatus Entotheonellales</taxon>
        <taxon>Candidatus Entotheonellaceae</taxon>
        <taxon>Candidatus Entotheonella</taxon>
    </lineage>
</organism>
<evidence type="ECO:0000313" key="2">
    <source>
        <dbReference type="Proteomes" id="UP000019141"/>
    </source>
</evidence>
<geneLocation type="plasmid" evidence="1">
    <name>pTSY</name>
</geneLocation>
<dbReference type="Pfam" id="PF04255">
    <property type="entry name" value="DUF433"/>
    <property type="match status" value="1"/>
</dbReference>
<dbReference type="Gene3D" id="1.10.10.10">
    <property type="entry name" value="Winged helix-like DNA-binding domain superfamily/Winged helix DNA-binding domain"/>
    <property type="match status" value="1"/>
</dbReference>
<protein>
    <recommendedName>
        <fullName evidence="3">DUF433 domain-containing protein</fullName>
    </recommendedName>
</protein>
<proteinExistence type="predicted"/>
<accession>W4M1A4</accession>
<dbReference type="InterPro" id="IPR007367">
    <property type="entry name" value="DUF433"/>
</dbReference>